<dbReference type="Proteomes" id="UP000199197">
    <property type="component" value="Unassembled WGS sequence"/>
</dbReference>
<evidence type="ECO:0000256" key="4">
    <source>
        <dbReference type="ARBA" id="ARBA00022692"/>
    </source>
</evidence>
<dbReference type="GO" id="GO:0003755">
    <property type="term" value="F:peptidyl-prolyl cis-trans isomerase activity"/>
    <property type="evidence" value="ECO:0007669"/>
    <property type="project" value="UniProtKB-KW"/>
</dbReference>
<dbReference type="PANTHER" id="PTHR47529:SF1">
    <property type="entry name" value="PERIPLASMIC CHAPERONE PPID"/>
    <property type="match status" value="1"/>
</dbReference>
<dbReference type="Pfam" id="PF13145">
    <property type="entry name" value="Rotamase_2"/>
    <property type="match status" value="1"/>
</dbReference>
<dbReference type="PROSITE" id="PS01096">
    <property type="entry name" value="PPIC_PPIASE_1"/>
    <property type="match status" value="1"/>
</dbReference>
<dbReference type="InterPro" id="IPR023058">
    <property type="entry name" value="PPIase_PpiC_CS"/>
</dbReference>
<evidence type="ECO:0000256" key="3">
    <source>
        <dbReference type="ARBA" id="ARBA00022519"/>
    </source>
</evidence>
<keyword evidence="11" id="KW-0697">Rotamase</keyword>
<evidence type="ECO:0000256" key="2">
    <source>
        <dbReference type="ARBA" id="ARBA00022475"/>
    </source>
</evidence>
<comment type="similarity">
    <text evidence="8">Belongs to the PpiD chaperone family.</text>
</comment>
<dbReference type="Pfam" id="PF13623">
    <property type="entry name" value="SurA_N_2"/>
    <property type="match status" value="1"/>
</dbReference>
<dbReference type="RefSeq" id="WP_092349538.1">
    <property type="nucleotide sequence ID" value="NZ_CZVW01000009.1"/>
</dbReference>
<proteinExistence type="inferred from homology"/>
<keyword evidence="2" id="KW-1003">Cell membrane</keyword>
<dbReference type="InterPro" id="IPR000297">
    <property type="entry name" value="PPIase_PpiC"/>
</dbReference>
<keyword evidence="5" id="KW-1133">Transmembrane helix</keyword>
<accession>A0A0P1MZ53</accession>
<dbReference type="Gene3D" id="1.10.4030.10">
    <property type="entry name" value="Porin chaperone SurA, peptide-binding domain"/>
    <property type="match status" value="1"/>
</dbReference>
<keyword evidence="3" id="KW-0997">Cell inner membrane</keyword>
<keyword evidence="11 13" id="KW-0413">Isomerase</keyword>
<protein>
    <recommendedName>
        <fullName evidence="9">Periplasmic chaperone PpiD</fullName>
    </recommendedName>
    <alternativeName>
        <fullName evidence="10">Periplasmic folding chaperone</fullName>
    </alternativeName>
</protein>
<dbReference type="PANTHER" id="PTHR47529">
    <property type="entry name" value="PEPTIDYL-PROLYL CIS-TRANS ISOMERASE D"/>
    <property type="match status" value="1"/>
</dbReference>
<evidence type="ECO:0000313" key="13">
    <source>
        <dbReference type="EMBL" id="CUT01433.1"/>
    </source>
</evidence>
<keyword evidence="4" id="KW-0812">Transmembrane</keyword>
<organism evidence="13 14">
    <name type="scientific">Candidatus Chryseopegocella kryptomonas</name>
    <dbReference type="NCBI Taxonomy" id="1633643"/>
    <lineage>
        <taxon>Bacteria</taxon>
        <taxon>Pseudomonadati</taxon>
        <taxon>Candidatus Kryptoniota</taxon>
        <taxon>Candidatus Chryseopegocella</taxon>
    </lineage>
</organism>
<evidence type="ECO:0000259" key="12">
    <source>
        <dbReference type="PROSITE" id="PS50198"/>
    </source>
</evidence>
<feature type="domain" description="PpiC" evidence="12">
    <location>
        <begin position="225"/>
        <end position="338"/>
    </location>
</feature>
<evidence type="ECO:0000256" key="1">
    <source>
        <dbReference type="ARBA" id="ARBA00004382"/>
    </source>
</evidence>
<dbReference type="PROSITE" id="PS50198">
    <property type="entry name" value="PPIC_PPIASE_2"/>
    <property type="match status" value="2"/>
</dbReference>
<feature type="domain" description="PpiC" evidence="12">
    <location>
        <begin position="344"/>
        <end position="441"/>
    </location>
</feature>
<keyword evidence="14" id="KW-1185">Reference proteome</keyword>
<sequence>MPIMAKMRDNLPAILLSLVILFLLTIVLDWGMDITGRHHREGGFREPIGIVNGEEISYQEFNRALEAQIEDFKQRTGSDPDDFMLEQLRNQVWEQLVTQKLVEQEIKKLGITVTDEEITDWVLNSPETLPEPVKRNFIDSTGNIDRALLERALKSTSPQAKQFWIEVEKFLKAQKLTEKLQSRLLASIRVSDGEIKERFEKQNTKYEIKYVSLDPNKFAKEINEPTDEEIREYYRNHQDEFRIQETRRLRYVLFPDAPSSEDTASVVRELENLKQQALNGADFVELVKNYSEVPFTDVFFKHGELSPEIENAIWDRKVGEIVGPIKASDGFHLVKILEERKGTDTFVKASHILILLGRDTAESYKLAKEILALAKKGEDFAKLAATFSADQATARNGGDLGWFGKGKMVKEFEEACFKAKPGEIVGPVRTQYGLHIIKVVAKDNRELKIANLKLSVRASSETIESQRKRAEDFSHTVSGKNFVQEASALGLEVKSTPPFTKDSPIPGIGMNKSISDWAFSNKIGSVSPVFKIRGGFAVFTITEIKEAGIRPLEEVKEAIKVRVRREKLKNKAYEYLTTLRKKLNESEGLDAITKFDSTLEVKTASGFTLSGGIPGIGTDENVIGKLLDLKVNQISEPIKGNSFVYIIQLVNKTPFDSTLYKSQYETLKEQIYNEKRNTLFFTWLDNLKKNSKIVDNRALYFEH</sequence>
<evidence type="ECO:0000256" key="11">
    <source>
        <dbReference type="PROSITE-ProRule" id="PRU00278"/>
    </source>
</evidence>
<name>A0A0P1MZ53_9BACT</name>
<reference evidence="14" key="1">
    <citation type="submission" date="2015-11" db="EMBL/GenBank/DDBJ databases">
        <authorList>
            <person name="Varghese N."/>
        </authorList>
    </citation>
    <scope>NUCLEOTIDE SEQUENCE [LARGE SCALE GENOMIC DNA]</scope>
    <source>
        <strain evidence="14">JGI-23</strain>
    </source>
</reference>
<dbReference type="SUPFAM" id="SSF109998">
    <property type="entry name" value="Triger factor/SurA peptide-binding domain-like"/>
    <property type="match status" value="1"/>
</dbReference>
<comment type="subcellular location">
    <subcellularLocation>
        <location evidence="1">Cell inner membrane</location>
        <topology evidence="1">Single-pass type II membrane protein</topology>
        <orientation evidence="1">Periplasmic side</orientation>
    </subcellularLocation>
</comment>
<evidence type="ECO:0000256" key="7">
    <source>
        <dbReference type="ARBA" id="ARBA00023186"/>
    </source>
</evidence>
<keyword evidence="7" id="KW-0143">Chaperone</keyword>
<keyword evidence="6" id="KW-0472">Membrane</keyword>
<evidence type="ECO:0000256" key="10">
    <source>
        <dbReference type="ARBA" id="ARBA00042775"/>
    </source>
</evidence>
<dbReference type="GO" id="GO:0005886">
    <property type="term" value="C:plasma membrane"/>
    <property type="evidence" value="ECO:0007669"/>
    <property type="project" value="UniProtKB-SubCell"/>
</dbReference>
<dbReference type="InterPro" id="IPR027304">
    <property type="entry name" value="Trigger_fact/SurA_dom_sf"/>
</dbReference>
<dbReference type="InterPro" id="IPR046357">
    <property type="entry name" value="PPIase_dom_sf"/>
</dbReference>
<dbReference type="OrthoDB" id="9812372at2"/>
<dbReference type="InterPro" id="IPR052029">
    <property type="entry name" value="PpiD_chaperone"/>
</dbReference>
<dbReference type="Pfam" id="PF13616">
    <property type="entry name" value="Rotamase_3"/>
    <property type="match status" value="1"/>
</dbReference>
<evidence type="ECO:0000313" key="14">
    <source>
        <dbReference type="Proteomes" id="UP000199197"/>
    </source>
</evidence>
<evidence type="ECO:0000256" key="9">
    <source>
        <dbReference type="ARBA" id="ARBA00040743"/>
    </source>
</evidence>
<evidence type="ECO:0000256" key="6">
    <source>
        <dbReference type="ARBA" id="ARBA00023136"/>
    </source>
</evidence>
<evidence type="ECO:0000256" key="8">
    <source>
        <dbReference type="ARBA" id="ARBA00038408"/>
    </source>
</evidence>
<evidence type="ECO:0000256" key="5">
    <source>
        <dbReference type="ARBA" id="ARBA00022989"/>
    </source>
</evidence>
<dbReference type="EMBL" id="CZVW01000009">
    <property type="protein sequence ID" value="CUT01433.1"/>
    <property type="molecule type" value="Genomic_DNA"/>
</dbReference>
<gene>
    <name evidence="13" type="ORF">JGI23_01037</name>
</gene>
<dbReference type="Gene3D" id="3.10.50.40">
    <property type="match status" value="3"/>
</dbReference>
<dbReference type="SUPFAM" id="SSF54534">
    <property type="entry name" value="FKBP-like"/>
    <property type="match status" value="2"/>
</dbReference>
<dbReference type="AlphaFoldDB" id="A0A0P1MZ53"/>